<keyword evidence="2" id="KW-1185">Reference proteome</keyword>
<dbReference type="InterPro" id="IPR000944">
    <property type="entry name" value="Tscrpt_reg_Rrf2"/>
</dbReference>
<organism evidence="1 2">
    <name type="scientific">Chelatococcus composti</name>
    <dbReference type="NCBI Taxonomy" id="1743235"/>
    <lineage>
        <taxon>Bacteria</taxon>
        <taxon>Pseudomonadati</taxon>
        <taxon>Pseudomonadota</taxon>
        <taxon>Alphaproteobacteria</taxon>
        <taxon>Hyphomicrobiales</taxon>
        <taxon>Chelatococcaceae</taxon>
        <taxon>Chelatococcus</taxon>
    </lineage>
</organism>
<protein>
    <submittedName>
        <fullName evidence="1">Rrf2 family protein</fullName>
    </submittedName>
</protein>
<dbReference type="Gene3D" id="1.10.10.10">
    <property type="entry name" value="Winged helix-like DNA-binding domain superfamily/Winged helix DNA-binding domain"/>
    <property type="match status" value="1"/>
</dbReference>
<comment type="caution">
    <text evidence="1">The sequence shown here is derived from an EMBL/GenBank/DDBJ whole genome shotgun (WGS) entry which is preliminary data.</text>
</comment>
<dbReference type="AlphaFoldDB" id="A0A841K8K0"/>
<dbReference type="Proteomes" id="UP000588017">
    <property type="component" value="Unassembled WGS sequence"/>
</dbReference>
<gene>
    <name evidence="1" type="ORF">HNQ73_002418</name>
</gene>
<evidence type="ECO:0000313" key="1">
    <source>
        <dbReference type="EMBL" id="MBB6168781.1"/>
    </source>
</evidence>
<dbReference type="SUPFAM" id="SSF46785">
    <property type="entry name" value="Winged helix' DNA-binding domain"/>
    <property type="match status" value="1"/>
</dbReference>
<dbReference type="PANTHER" id="PTHR33221:SF15">
    <property type="entry name" value="HTH-TYPE TRANSCRIPTIONAL REGULATOR YWGB-RELATED"/>
    <property type="match status" value="1"/>
</dbReference>
<proteinExistence type="predicted"/>
<dbReference type="FunFam" id="1.10.10.10:FF:000138">
    <property type="entry name" value="Rrf2 family transcriptional regulator"/>
    <property type="match status" value="1"/>
</dbReference>
<dbReference type="PANTHER" id="PTHR33221">
    <property type="entry name" value="WINGED HELIX-TURN-HELIX TRANSCRIPTIONAL REGULATOR, RRF2 FAMILY"/>
    <property type="match status" value="1"/>
</dbReference>
<name>A0A841K8K0_9HYPH</name>
<dbReference type="Pfam" id="PF02082">
    <property type="entry name" value="Rrf2"/>
    <property type="match status" value="1"/>
</dbReference>
<accession>A0A841K8K0</accession>
<dbReference type="GO" id="GO:0003700">
    <property type="term" value="F:DNA-binding transcription factor activity"/>
    <property type="evidence" value="ECO:0007669"/>
    <property type="project" value="TreeGrafter"/>
</dbReference>
<dbReference type="GO" id="GO:0005829">
    <property type="term" value="C:cytosol"/>
    <property type="evidence" value="ECO:0007669"/>
    <property type="project" value="TreeGrafter"/>
</dbReference>
<dbReference type="InterPro" id="IPR036390">
    <property type="entry name" value="WH_DNA-bd_sf"/>
</dbReference>
<dbReference type="RefSeq" id="WP_183335105.1">
    <property type="nucleotide sequence ID" value="NZ_BMHX01000005.1"/>
</dbReference>
<evidence type="ECO:0000313" key="2">
    <source>
        <dbReference type="Proteomes" id="UP000588017"/>
    </source>
</evidence>
<dbReference type="EMBL" id="JACHEH010000005">
    <property type="protein sequence ID" value="MBB6168781.1"/>
    <property type="molecule type" value="Genomic_DNA"/>
</dbReference>
<dbReference type="PROSITE" id="PS51197">
    <property type="entry name" value="HTH_RRF2_2"/>
    <property type="match status" value="1"/>
</dbReference>
<reference evidence="1 2" key="1">
    <citation type="submission" date="2020-08" db="EMBL/GenBank/DDBJ databases">
        <title>Genomic Encyclopedia of Type Strains, Phase IV (KMG-IV): sequencing the most valuable type-strain genomes for metagenomic binning, comparative biology and taxonomic classification.</title>
        <authorList>
            <person name="Goeker M."/>
        </authorList>
    </citation>
    <scope>NUCLEOTIDE SEQUENCE [LARGE SCALE GENOMIC DNA]</scope>
    <source>
        <strain evidence="1 2">DSM 101465</strain>
    </source>
</reference>
<dbReference type="InterPro" id="IPR036388">
    <property type="entry name" value="WH-like_DNA-bd_sf"/>
</dbReference>
<sequence>MSSNSRLTIATHILAWMALVETGRADPVTSERIARSVNTNPVVIRRLLGALARKGLVKSHRGANAGWTLATSADAITLSDIYRAVDDGSLFAMHASPPNQACPVGRGIQPVLTQVYDALDAVLQKQLAEVTIKDILDRILAKDR</sequence>